<dbReference type="EMBL" id="UINC01213719">
    <property type="protein sequence ID" value="SVE38621.1"/>
    <property type="molecule type" value="Genomic_DNA"/>
</dbReference>
<feature type="region of interest" description="Disordered" evidence="1">
    <location>
        <begin position="113"/>
        <end position="156"/>
    </location>
</feature>
<keyword evidence="2" id="KW-1133">Transmembrane helix</keyword>
<evidence type="ECO:0000313" key="3">
    <source>
        <dbReference type="EMBL" id="SVE38621.1"/>
    </source>
</evidence>
<reference evidence="3" key="1">
    <citation type="submission" date="2018-05" db="EMBL/GenBank/DDBJ databases">
        <authorList>
            <person name="Lanie J.A."/>
            <person name="Ng W.-L."/>
            <person name="Kazmierczak K.M."/>
            <person name="Andrzejewski T.M."/>
            <person name="Davidsen T.M."/>
            <person name="Wayne K.J."/>
            <person name="Tettelin H."/>
            <person name="Glass J.I."/>
            <person name="Rusch D."/>
            <person name="Podicherti R."/>
            <person name="Tsui H.-C.T."/>
            <person name="Winkler M.E."/>
        </authorList>
    </citation>
    <scope>NUCLEOTIDE SEQUENCE</scope>
</reference>
<organism evidence="3">
    <name type="scientific">marine metagenome</name>
    <dbReference type="NCBI Taxonomy" id="408172"/>
    <lineage>
        <taxon>unclassified sequences</taxon>
        <taxon>metagenomes</taxon>
        <taxon>ecological metagenomes</taxon>
    </lineage>
</organism>
<evidence type="ECO:0000256" key="1">
    <source>
        <dbReference type="SAM" id="MobiDB-lite"/>
    </source>
</evidence>
<proteinExistence type="predicted"/>
<feature type="transmembrane region" description="Helical" evidence="2">
    <location>
        <begin position="55"/>
        <end position="77"/>
    </location>
</feature>
<keyword evidence="2" id="KW-0812">Transmembrane</keyword>
<name>A0A383D2H6_9ZZZZ</name>
<protein>
    <submittedName>
        <fullName evidence="3">Uncharacterized protein</fullName>
    </submittedName>
</protein>
<accession>A0A383D2H6</accession>
<gene>
    <name evidence="3" type="ORF">METZ01_LOCUS491475</name>
</gene>
<evidence type="ECO:0000256" key="2">
    <source>
        <dbReference type="SAM" id="Phobius"/>
    </source>
</evidence>
<dbReference type="AlphaFoldDB" id="A0A383D2H6"/>
<keyword evidence="2" id="KW-0472">Membrane</keyword>
<feature type="transmembrane region" description="Helical" evidence="2">
    <location>
        <begin position="25"/>
        <end position="49"/>
    </location>
</feature>
<sequence length="156" mass="16844">MASAKRTHEVLASIRRNTCYNSGRTILLVSSVVLALLALVAGTALFTMLDKEEPMAVLLSASVVLGGSLLAFLVNYLGNVFLDGADSLLQIAKFEERGNRNRLEALELARKATEMEEEDEFVAPATPKTTAEQPSEGNAEEEAEEEDSEVEGSKPD</sequence>
<feature type="compositionally biased region" description="Acidic residues" evidence="1">
    <location>
        <begin position="138"/>
        <end position="150"/>
    </location>
</feature>